<dbReference type="AlphaFoldDB" id="A0A512J9H9"/>
<proteinExistence type="predicted"/>
<evidence type="ECO:0000313" key="6">
    <source>
        <dbReference type="Proteomes" id="UP001156856"/>
    </source>
</evidence>
<evidence type="ECO:0000313" key="3">
    <source>
        <dbReference type="EMBL" id="GEP06631.1"/>
    </source>
</evidence>
<gene>
    <name evidence="4" type="ORF">GCM10007888_46270</name>
    <name evidence="3" type="ORF">MOX02_46690</name>
</gene>
<dbReference type="Proteomes" id="UP001156856">
    <property type="component" value="Unassembled WGS sequence"/>
</dbReference>
<organism evidence="3 5">
    <name type="scientific">Methylobacterium oxalidis</name>
    <dbReference type="NCBI Taxonomy" id="944322"/>
    <lineage>
        <taxon>Bacteria</taxon>
        <taxon>Pseudomonadati</taxon>
        <taxon>Pseudomonadota</taxon>
        <taxon>Alphaproteobacteria</taxon>
        <taxon>Hyphomicrobiales</taxon>
        <taxon>Methylobacteriaceae</taxon>
        <taxon>Methylobacterium</taxon>
    </lineage>
</organism>
<dbReference type="Proteomes" id="UP000321960">
    <property type="component" value="Unassembled WGS sequence"/>
</dbReference>
<sequence length="91" mass="9329">MRTAALLIAFSAVIGTVQAAPPGHRQPTPESLGAAGAPVSPPAANAPGQPADKAARETAETTKRNEAARTAQDKRWDAHTKRAMGGICRGC</sequence>
<name>A0A512J9H9_9HYPH</name>
<keyword evidence="6" id="KW-1185">Reference proteome</keyword>
<evidence type="ECO:0000313" key="5">
    <source>
        <dbReference type="Proteomes" id="UP000321960"/>
    </source>
</evidence>
<evidence type="ECO:0008006" key="7">
    <source>
        <dbReference type="Google" id="ProtNLM"/>
    </source>
</evidence>
<dbReference type="EMBL" id="BJZU01000111">
    <property type="protein sequence ID" value="GEP06631.1"/>
    <property type="molecule type" value="Genomic_DNA"/>
</dbReference>
<comment type="caution">
    <text evidence="3">The sequence shown here is derived from an EMBL/GenBank/DDBJ whole genome shotgun (WGS) entry which is preliminary data.</text>
</comment>
<keyword evidence="2" id="KW-0732">Signal</keyword>
<reference evidence="6" key="2">
    <citation type="journal article" date="2019" name="Int. J. Syst. Evol. Microbiol.">
        <title>The Global Catalogue of Microorganisms (GCM) 10K type strain sequencing project: providing services to taxonomists for standard genome sequencing and annotation.</title>
        <authorList>
            <consortium name="The Broad Institute Genomics Platform"/>
            <consortium name="The Broad Institute Genome Sequencing Center for Infectious Disease"/>
            <person name="Wu L."/>
            <person name="Ma J."/>
        </authorList>
    </citation>
    <scope>NUCLEOTIDE SEQUENCE [LARGE SCALE GENOMIC DNA]</scope>
    <source>
        <strain evidence="6">NBRC 107715</strain>
    </source>
</reference>
<evidence type="ECO:0000256" key="2">
    <source>
        <dbReference type="SAM" id="SignalP"/>
    </source>
</evidence>
<feature type="chain" id="PRO_5022040388" description="Lipoprotein" evidence="2">
    <location>
        <begin position="20"/>
        <end position="91"/>
    </location>
</feature>
<evidence type="ECO:0000313" key="4">
    <source>
        <dbReference type="EMBL" id="GLS66245.1"/>
    </source>
</evidence>
<protein>
    <recommendedName>
        <fullName evidence="7">Lipoprotein</fullName>
    </recommendedName>
</protein>
<reference evidence="3 5" key="3">
    <citation type="submission" date="2019-07" db="EMBL/GenBank/DDBJ databases">
        <title>Whole genome shotgun sequence of Methylobacterium oxalidis NBRC 107715.</title>
        <authorList>
            <person name="Hosoyama A."/>
            <person name="Uohara A."/>
            <person name="Ohji S."/>
            <person name="Ichikawa N."/>
        </authorList>
    </citation>
    <scope>NUCLEOTIDE SEQUENCE [LARGE SCALE GENOMIC DNA]</scope>
    <source>
        <strain evidence="3 5">NBRC 107715</strain>
    </source>
</reference>
<reference evidence="4" key="4">
    <citation type="submission" date="2023-01" db="EMBL/GenBank/DDBJ databases">
        <title>Draft genome sequence of Methylobacterium oxalidis strain NBRC 107715.</title>
        <authorList>
            <person name="Sun Q."/>
            <person name="Mori K."/>
        </authorList>
    </citation>
    <scope>NUCLEOTIDE SEQUENCE</scope>
    <source>
        <strain evidence="4">NBRC 107715</strain>
    </source>
</reference>
<feature type="region of interest" description="Disordered" evidence="1">
    <location>
        <begin position="19"/>
        <end position="91"/>
    </location>
</feature>
<feature type="compositionally biased region" description="Low complexity" evidence="1">
    <location>
        <begin position="33"/>
        <end position="48"/>
    </location>
</feature>
<feature type="compositionally biased region" description="Basic and acidic residues" evidence="1">
    <location>
        <begin position="53"/>
        <end position="80"/>
    </location>
</feature>
<dbReference type="EMBL" id="BSPK01000100">
    <property type="protein sequence ID" value="GLS66245.1"/>
    <property type="molecule type" value="Genomic_DNA"/>
</dbReference>
<reference evidence="4" key="1">
    <citation type="journal article" date="2014" name="Int. J. Syst. Evol. Microbiol.">
        <title>Complete genome of a new Firmicutes species belonging to the dominant human colonic microbiota ('Ruminococcus bicirculans') reveals two chromosomes and a selective capacity to utilize plant glucans.</title>
        <authorList>
            <consortium name="NISC Comparative Sequencing Program"/>
            <person name="Wegmann U."/>
            <person name="Louis P."/>
            <person name="Goesmann A."/>
            <person name="Henrissat B."/>
            <person name="Duncan S.H."/>
            <person name="Flint H.J."/>
        </authorList>
    </citation>
    <scope>NUCLEOTIDE SEQUENCE</scope>
    <source>
        <strain evidence="4">NBRC 107715</strain>
    </source>
</reference>
<accession>A0A512J9H9</accession>
<feature type="signal peptide" evidence="2">
    <location>
        <begin position="1"/>
        <end position="19"/>
    </location>
</feature>
<evidence type="ECO:0000256" key="1">
    <source>
        <dbReference type="SAM" id="MobiDB-lite"/>
    </source>
</evidence>